<protein>
    <submittedName>
        <fullName evidence="2">Uncharacterized protein</fullName>
    </submittedName>
</protein>
<evidence type="ECO:0000313" key="3">
    <source>
        <dbReference type="Proteomes" id="UP000191004"/>
    </source>
</evidence>
<dbReference type="AlphaFoldDB" id="A0A1T3CF76"/>
<evidence type="ECO:0000256" key="1">
    <source>
        <dbReference type="SAM" id="MobiDB-lite"/>
    </source>
</evidence>
<keyword evidence="3" id="KW-1185">Reference proteome</keyword>
<dbReference type="InterPro" id="IPR011990">
    <property type="entry name" value="TPR-like_helical_dom_sf"/>
</dbReference>
<dbReference type="OrthoDB" id="2017974at2759"/>
<proteinExistence type="predicted"/>
<sequence>MVTADKYFSFSISPPAGEPANSFFLGSGSDICNFGRLGVNGDFPRLSSQAIFSREPSADDTISAASVATVCDGAAAVACRCDIASAASHNSRHDFHGSTEKKSRSRRFGASHSSSWAATATDAPSAFAASGAKSLTRAQAFPNLPYKAPKEETQGKQHRECDAYAEMALQKSKRGQEAPLFDQELLAAEVKGIYAGLVMVETKCIEVDNAQSLPNELQGTDSDDTLIPQNWLRFALNNSIDLPALIALHSTLLHEHHDFFLASQHPAASPALRRLASKYAMPARMWRHGIHCFLELLRHRLPDLMEHMLTFIYLAYTMMALLYETVPTFADTWI</sequence>
<accession>A0A1T3CF76</accession>
<dbReference type="Proteomes" id="UP000191004">
    <property type="component" value="Unassembled WGS sequence"/>
</dbReference>
<dbReference type="EMBL" id="LVVK01000018">
    <property type="protein sequence ID" value="OPB39749.1"/>
    <property type="molecule type" value="Genomic_DNA"/>
</dbReference>
<evidence type="ECO:0000313" key="2">
    <source>
        <dbReference type="EMBL" id="OPB39749.1"/>
    </source>
</evidence>
<comment type="caution">
    <text evidence="2">The sequence shown here is derived from an EMBL/GenBank/DDBJ whole genome shotgun (WGS) entry which is preliminary data.</text>
</comment>
<dbReference type="SUPFAM" id="SSF48452">
    <property type="entry name" value="TPR-like"/>
    <property type="match status" value="1"/>
</dbReference>
<name>A0A1T3CF76_9HYPO</name>
<feature type="compositionally biased region" description="Basic and acidic residues" evidence="1">
    <location>
        <begin position="91"/>
        <end position="102"/>
    </location>
</feature>
<reference evidence="2 3" key="1">
    <citation type="submission" date="2016-04" db="EMBL/GenBank/DDBJ databases">
        <title>Multiple horizontal gene transfer events from other fungi enriched the ability of the initially mycotrophic fungus Trichoderma (Ascomycota) to feed on dead plant biomass.</title>
        <authorList>
            <person name="Atanasova L."/>
            <person name="Chenthamara K."/>
            <person name="Zhang J."/>
            <person name="Grujic M."/>
            <person name="Henrissat B."/>
            <person name="Kuo A."/>
            <person name="Aertz A."/>
            <person name="Salamov A."/>
            <person name="Lipzen A."/>
            <person name="Labutti K."/>
            <person name="Barry K."/>
            <person name="Miao Y."/>
            <person name="Rahimi M.J."/>
            <person name="Shen Q."/>
            <person name="Grigoriev I.V."/>
            <person name="Kubicek C.P."/>
            <person name="Druzhinina I.S."/>
        </authorList>
    </citation>
    <scope>NUCLEOTIDE SEQUENCE [LARGE SCALE GENOMIC DNA]</scope>
    <source>
        <strain evidence="2 3">NJAU 4742</strain>
    </source>
</reference>
<feature type="region of interest" description="Disordered" evidence="1">
    <location>
        <begin position="90"/>
        <end position="114"/>
    </location>
</feature>
<organism evidence="2 3">
    <name type="scientific">Trichoderma guizhouense</name>
    <dbReference type="NCBI Taxonomy" id="1491466"/>
    <lineage>
        <taxon>Eukaryota</taxon>
        <taxon>Fungi</taxon>
        <taxon>Dikarya</taxon>
        <taxon>Ascomycota</taxon>
        <taxon>Pezizomycotina</taxon>
        <taxon>Sordariomycetes</taxon>
        <taxon>Hypocreomycetidae</taxon>
        <taxon>Hypocreales</taxon>
        <taxon>Hypocreaceae</taxon>
        <taxon>Trichoderma</taxon>
    </lineage>
</organism>
<gene>
    <name evidence="2" type="ORF">A0O28_0095960</name>
</gene>